<protein>
    <submittedName>
        <fullName evidence="2">Transposase</fullName>
    </submittedName>
</protein>
<accession>A0ABP9AMA7</accession>
<dbReference type="PANTHER" id="PTHR36966:SF1">
    <property type="entry name" value="REP-ASSOCIATED TYROSINE TRANSPOSASE"/>
    <property type="match status" value="1"/>
</dbReference>
<dbReference type="NCBIfam" id="NF047646">
    <property type="entry name" value="REP_Tyr_transpos"/>
    <property type="match status" value="1"/>
</dbReference>
<evidence type="ECO:0000313" key="2">
    <source>
        <dbReference type="EMBL" id="GAA4783488.1"/>
    </source>
</evidence>
<feature type="domain" description="Transposase IS200-like" evidence="1">
    <location>
        <begin position="15"/>
        <end position="130"/>
    </location>
</feature>
<proteinExistence type="predicted"/>
<dbReference type="InterPro" id="IPR036515">
    <property type="entry name" value="Transposase_17_sf"/>
</dbReference>
<dbReference type="Gene3D" id="3.30.70.1290">
    <property type="entry name" value="Transposase IS200-like"/>
    <property type="match status" value="1"/>
</dbReference>
<dbReference type="InterPro" id="IPR052715">
    <property type="entry name" value="RAYT_transposase"/>
</dbReference>
<keyword evidence="3" id="KW-1185">Reference proteome</keyword>
<dbReference type="Proteomes" id="UP001499959">
    <property type="component" value="Unassembled WGS sequence"/>
</dbReference>
<dbReference type="Pfam" id="PF01797">
    <property type="entry name" value="Y1_Tnp"/>
    <property type="match status" value="1"/>
</dbReference>
<dbReference type="InterPro" id="IPR002686">
    <property type="entry name" value="Transposase_17"/>
</dbReference>
<comment type="caution">
    <text evidence="2">The sequence shown here is derived from an EMBL/GenBank/DDBJ whole genome shotgun (WGS) entry which is preliminary data.</text>
</comment>
<evidence type="ECO:0000313" key="3">
    <source>
        <dbReference type="Proteomes" id="UP001499959"/>
    </source>
</evidence>
<dbReference type="SMART" id="SM01321">
    <property type="entry name" value="Y1_Tnp"/>
    <property type="match status" value="1"/>
</dbReference>
<name>A0ABP9AMA7_9GAMM</name>
<reference evidence="3" key="1">
    <citation type="journal article" date="2019" name="Int. J. Syst. Evol. Microbiol.">
        <title>The Global Catalogue of Microorganisms (GCM) 10K type strain sequencing project: providing services to taxonomists for standard genome sequencing and annotation.</title>
        <authorList>
            <consortium name="The Broad Institute Genomics Platform"/>
            <consortium name="The Broad Institute Genome Sequencing Center for Infectious Disease"/>
            <person name="Wu L."/>
            <person name="Ma J."/>
        </authorList>
    </citation>
    <scope>NUCLEOTIDE SEQUENCE [LARGE SCALE GENOMIC DNA]</scope>
    <source>
        <strain evidence="3">JCM 18204</strain>
    </source>
</reference>
<dbReference type="PANTHER" id="PTHR36966">
    <property type="entry name" value="REP-ASSOCIATED TYROSINE TRANSPOSASE"/>
    <property type="match status" value="1"/>
</dbReference>
<evidence type="ECO:0000259" key="1">
    <source>
        <dbReference type="SMART" id="SM01321"/>
    </source>
</evidence>
<organism evidence="2 3">
    <name type="scientific">Lysobacter hankyongensis</name>
    <dbReference type="NCBI Taxonomy" id="1176535"/>
    <lineage>
        <taxon>Bacteria</taxon>
        <taxon>Pseudomonadati</taxon>
        <taxon>Pseudomonadota</taxon>
        <taxon>Gammaproteobacteria</taxon>
        <taxon>Lysobacterales</taxon>
        <taxon>Lysobacteraceae</taxon>
        <taxon>Lysobacter</taxon>
    </lineage>
</organism>
<sequence length="151" mass="16941">MNHGHHRLRKGRVSQPGRIYLVTFCTHARKPIFREHGIATDAAAALLESRHWTGAHLMAWVLMPDHWHGLIRLDADISLSQLIGRLKGASARTLGQRHPHAGRVWQDSFHDRALRAEEDLPTVANYILNNPVRAGLVDTADAYPFSQGLPL</sequence>
<dbReference type="RefSeq" id="WP_345301700.1">
    <property type="nucleotide sequence ID" value="NZ_BAABJE010000001.1"/>
</dbReference>
<gene>
    <name evidence="2" type="ORF">GCM10023307_05190</name>
</gene>
<dbReference type="SUPFAM" id="SSF143422">
    <property type="entry name" value="Transposase IS200-like"/>
    <property type="match status" value="1"/>
</dbReference>
<dbReference type="EMBL" id="BAABJE010000001">
    <property type="protein sequence ID" value="GAA4783488.1"/>
    <property type="molecule type" value="Genomic_DNA"/>
</dbReference>